<dbReference type="PANTHER" id="PTHR30629">
    <property type="entry name" value="PROPHAGE INTEGRASE"/>
    <property type="match status" value="1"/>
</dbReference>
<dbReference type="CDD" id="cd00801">
    <property type="entry name" value="INT_P4_C"/>
    <property type="match status" value="1"/>
</dbReference>
<organism evidence="6 7">
    <name type="scientific">Aminobacter ciceronei</name>
    <dbReference type="NCBI Taxonomy" id="150723"/>
    <lineage>
        <taxon>Bacteria</taxon>
        <taxon>Pseudomonadati</taxon>
        <taxon>Pseudomonadota</taxon>
        <taxon>Alphaproteobacteria</taxon>
        <taxon>Hyphomicrobiales</taxon>
        <taxon>Phyllobacteriaceae</taxon>
        <taxon>Aminobacter</taxon>
    </lineage>
</organism>
<keyword evidence="4" id="KW-0233">DNA recombination</keyword>
<reference evidence="6 7" key="1">
    <citation type="submission" date="2020-08" db="EMBL/GenBank/DDBJ databases">
        <title>Genomic Encyclopedia of Type Strains, Phase IV (KMG-IV): sequencing the most valuable type-strain genomes for metagenomic binning, comparative biology and taxonomic classification.</title>
        <authorList>
            <person name="Goeker M."/>
        </authorList>
    </citation>
    <scope>NUCLEOTIDE SEQUENCE [LARGE SCALE GENOMIC DNA]</scope>
    <source>
        <strain evidence="6 7">DSM 17455</strain>
    </source>
</reference>
<evidence type="ECO:0000256" key="4">
    <source>
        <dbReference type="ARBA" id="ARBA00023172"/>
    </source>
</evidence>
<dbReference type="PANTHER" id="PTHR30629:SF2">
    <property type="entry name" value="PROPHAGE INTEGRASE INTS-RELATED"/>
    <property type="match status" value="1"/>
</dbReference>
<gene>
    <name evidence="6" type="ORF">HNQ97_002604</name>
</gene>
<dbReference type="InterPro" id="IPR050808">
    <property type="entry name" value="Phage_Integrase"/>
</dbReference>
<comment type="caution">
    <text evidence="6">The sequence shown here is derived from an EMBL/GenBank/DDBJ whole genome shotgun (WGS) entry which is preliminary data.</text>
</comment>
<accession>A0ABR6C6G1</accession>
<dbReference type="RefSeq" id="WP_182574239.1">
    <property type="nucleotide sequence ID" value="NZ_JACJHY010000010.1"/>
</dbReference>
<feature type="domain" description="Tyr recombinase" evidence="5">
    <location>
        <begin position="199"/>
        <end position="380"/>
    </location>
</feature>
<dbReference type="Pfam" id="PF13356">
    <property type="entry name" value="Arm-DNA-bind_3"/>
    <property type="match status" value="1"/>
</dbReference>
<evidence type="ECO:0000259" key="5">
    <source>
        <dbReference type="PROSITE" id="PS51898"/>
    </source>
</evidence>
<dbReference type="InterPro" id="IPR010998">
    <property type="entry name" value="Integrase_recombinase_N"/>
</dbReference>
<proteinExistence type="inferred from homology"/>
<dbReference type="Proteomes" id="UP000587524">
    <property type="component" value="Unassembled WGS sequence"/>
</dbReference>
<keyword evidence="7" id="KW-1185">Reference proteome</keyword>
<dbReference type="Gene3D" id="1.10.150.130">
    <property type="match status" value="1"/>
</dbReference>
<dbReference type="PROSITE" id="PS51898">
    <property type="entry name" value="TYR_RECOMBINASE"/>
    <property type="match status" value="1"/>
</dbReference>
<evidence type="ECO:0000313" key="7">
    <source>
        <dbReference type="Proteomes" id="UP000587524"/>
    </source>
</evidence>
<dbReference type="Gene3D" id="1.10.443.10">
    <property type="entry name" value="Intergrase catalytic core"/>
    <property type="match status" value="1"/>
</dbReference>
<dbReference type="EMBL" id="JACJHZ010000010">
    <property type="protein sequence ID" value="MBA9020602.1"/>
    <property type="molecule type" value="Genomic_DNA"/>
</dbReference>
<evidence type="ECO:0000256" key="3">
    <source>
        <dbReference type="ARBA" id="ARBA00023125"/>
    </source>
</evidence>
<dbReference type="InterPro" id="IPR002104">
    <property type="entry name" value="Integrase_catalytic"/>
</dbReference>
<dbReference type="Pfam" id="PF00589">
    <property type="entry name" value="Phage_integrase"/>
    <property type="match status" value="1"/>
</dbReference>
<keyword evidence="3" id="KW-0238">DNA-binding</keyword>
<dbReference type="InterPro" id="IPR038488">
    <property type="entry name" value="Integrase_DNA-bd_sf"/>
</dbReference>
<sequence>MPKLKLTDRFVASVSAETRTDYFDMQLVGLSLRVAPTGTKTWNLMYTRESDNTRQRVKLGRYPAVSLDAARKKALRAMTSVADGEDPAKAKSARRAAATIEELGALYLEVYAKPNKRTWEEDERILKAEVYPAIGRMKGMAVVRRDVLDIIDKKSAAGAKVQARNIQAVVRKFFNWAVDDGYLTVSPITGLKPRSKPTRRDRVLSDAEVKAAWGALNSAALSPVTADVLRLLLLTGQRSGEVCGMRRSEVDLARATWTIPGARTKNELTHVVPLSPLAMSIVTEAMSRAEDEDEAPLFTRTGEPVESNAIAQAVRLKLQASKERWTPHDIRRTVATGMASIGIMPHIVEAVLNHISGFKAGVAGVYNRATYEPEKRDALVKWADHLTSICQ</sequence>
<dbReference type="InterPro" id="IPR011010">
    <property type="entry name" value="DNA_brk_join_enz"/>
</dbReference>
<keyword evidence="2" id="KW-0229">DNA integration</keyword>
<protein>
    <submittedName>
        <fullName evidence="6">Integrase</fullName>
    </submittedName>
</protein>
<evidence type="ECO:0000256" key="1">
    <source>
        <dbReference type="ARBA" id="ARBA00008857"/>
    </source>
</evidence>
<dbReference type="SUPFAM" id="SSF56349">
    <property type="entry name" value="DNA breaking-rejoining enzymes"/>
    <property type="match status" value="1"/>
</dbReference>
<dbReference type="InterPro" id="IPR025166">
    <property type="entry name" value="Integrase_DNA_bind_dom"/>
</dbReference>
<dbReference type="InterPro" id="IPR013762">
    <property type="entry name" value="Integrase-like_cat_sf"/>
</dbReference>
<name>A0ABR6C6G1_9HYPH</name>
<evidence type="ECO:0000256" key="2">
    <source>
        <dbReference type="ARBA" id="ARBA00022908"/>
    </source>
</evidence>
<dbReference type="Gene3D" id="3.30.160.390">
    <property type="entry name" value="Integrase, DNA-binding domain"/>
    <property type="match status" value="1"/>
</dbReference>
<evidence type="ECO:0000313" key="6">
    <source>
        <dbReference type="EMBL" id="MBA9020602.1"/>
    </source>
</evidence>
<comment type="similarity">
    <text evidence="1">Belongs to the 'phage' integrase family.</text>
</comment>